<gene>
    <name evidence="1" type="ORF">K443DRAFT_29551</name>
</gene>
<feature type="non-terminal residue" evidence="1">
    <location>
        <position position="1"/>
    </location>
</feature>
<sequence length="73" mass="8024">PDSTQCPTTKKTSTLAAPLRSRSSLFCATVEELQFDFSIELGLEEGEMPDVISQCLDQSFSSPFALRIHLSSK</sequence>
<dbReference type="HOGENOM" id="CLU_2711598_0_0_1"/>
<name>A0A0C9WJG7_9AGAR</name>
<reference evidence="1 2" key="1">
    <citation type="submission" date="2014-04" db="EMBL/GenBank/DDBJ databases">
        <authorList>
            <consortium name="DOE Joint Genome Institute"/>
            <person name="Kuo A."/>
            <person name="Kohler A."/>
            <person name="Nagy L.G."/>
            <person name="Floudas D."/>
            <person name="Copeland A."/>
            <person name="Barry K.W."/>
            <person name="Cichocki N."/>
            <person name="Veneault-Fourrey C."/>
            <person name="LaButti K."/>
            <person name="Lindquist E.A."/>
            <person name="Lipzen A."/>
            <person name="Lundell T."/>
            <person name="Morin E."/>
            <person name="Murat C."/>
            <person name="Sun H."/>
            <person name="Tunlid A."/>
            <person name="Henrissat B."/>
            <person name="Grigoriev I.V."/>
            <person name="Hibbett D.S."/>
            <person name="Martin F."/>
            <person name="Nordberg H.P."/>
            <person name="Cantor M.N."/>
            <person name="Hua S.X."/>
        </authorList>
    </citation>
    <scope>NUCLEOTIDE SEQUENCE [LARGE SCALE GENOMIC DNA]</scope>
    <source>
        <strain evidence="1 2">LaAM-08-1</strain>
    </source>
</reference>
<keyword evidence="2" id="KW-1185">Reference proteome</keyword>
<evidence type="ECO:0000313" key="2">
    <source>
        <dbReference type="Proteomes" id="UP000054477"/>
    </source>
</evidence>
<dbReference type="EMBL" id="KN838783">
    <property type="protein sequence ID" value="KIJ94664.1"/>
    <property type="molecule type" value="Genomic_DNA"/>
</dbReference>
<proteinExistence type="predicted"/>
<dbReference type="AlphaFoldDB" id="A0A0C9WJG7"/>
<reference evidence="2" key="2">
    <citation type="submission" date="2015-01" db="EMBL/GenBank/DDBJ databases">
        <title>Evolutionary Origins and Diversification of the Mycorrhizal Mutualists.</title>
        <authorList>
            <consortium name="DOE Joint Genome Institute"/>
            <consortium name="Mycorrhizal Genomics Consortium"/>
            <person name="Kohler A."/>
            <person name="Kuo A."/>
            <person name="Nagy L.G."/>
            <person name="Floudas D."/>
            <person name="Copeland A."/>
            <person name="Barry K.W."/>
            <person name="Cichocki N."/>
            <person name="Veneault-Fourrey C."/>
            <person name="LaButti K."/>
            <person name="Lindquist E.A."/>
            <person name="Lipzen A."/>
            <person name="Lundell T."/>
            <person name="Morin E."/>
            <person name="Murat C."/>
            <person name="Riley R."/>
            <person name="Ohm R."/>
            <person name="Sun H."/>
            <person name="Tunlid A."/>
            <person name="Henrissat B."/>
            <person name="Grigoriev I.V."/>
            <person name="Hibbett D.S."/>
            <person name="Martin F."/>
        </authorList>
    </citation>
    <scope>NUCLEOTIDE SEQUENCE [LARGE SCALE GENOMIC DNA]</scope>
    <source>
        <strain evidence="2">LaAM-08-1</strain>
    </source>
</reference>
<accession>A0A0C9WJG7</accession>
<evidence type="ECO:0000313" key="1">
    <source>
        <dbReference type="EMBL" id="KIJ94664.1"/>
    </source>
</evidence>
<protein>
    <submittedName>
        <fullName evidence="1">Unplaced genomic scaffold K443scaffold_248, whole genome shotgun sequence</fullName>
    </submittedName>
</protein>
<feature type="non-terminal residue" evidence="1">
    <location>
        <position position="73"/>
    </location>
</feature>
<organism evidence="1 2">
    <name type="scientific">Laccaria amethystina LaAM-08-1</name>
    <dbReference type="NCBI Taxonomy" id="1095629"/>
    <lineage>
        <taxon>Eukaryota</taxon>
        <taxon>Fungi</taxon>
        <taxon>Dikarya</taxon>
        <taxon>Basidiomycota</taxon>
        <taxon>Agaricomycotina</taxon>
        <taxon>Agaricomycetes</taxon>
        <taxon>Agaricomycetidae</taxon>
        <taxon>Agaricales</taxon>
        <taxon>Agaricineae</taxon>
        <taxon>Hydnangiaceae</taxon>
        <taxon>Laccaria</taxon>
    </lineage>
</organism>
<dbReference type="Proteomes" id="UP000054477">
    <property type="component" value="Unassembled WGS sequence"/>
</dbReference>